<organism evidence="1 2">
    <name type="scientific">Tanacetum coccineum</name>
    <dbReference type="NCBI Taxonomy" id="301880"/>
    <lineage>
        <taxon>Eukaryota</taxon>
        <taxon>Viridiplantae</taxon>
        <taxon>Streptophyta</taxon>
        <taxon>Embryophyta</taxon>
        <taxon>Tracheophyta</taxon>
        <taxon>Spermatophyta</taxon>
        <taxon>Magnoliopsida</taxon>
        <taxon>eudicotyledons</taxon>
        <taxon>Gunneridae</taxon>
        <taxon>Pentapetalae</taxon>
        <taxon>asterids</taxon>
        <taxon>campanulids</taxon>
        <taxon>Asterales</taxon>
        <taxon>Asteraceae</taxon>
        <taxon>Asteroideae</taxon>
        <taxon>Anthemideae</taxon>
        <taxon>Anthemidinae</taxon>
        <taxon>Tanacetum</taxon>
    </lineage>
</organism>
<reference evidence="1" key="1">
    <citation type="journal article" date="2022" name="Int. J. Mol. Sci.">
        <title>Draft Genome of Tanacetum Coccineum: Genomic Comparison of Closely Related Tanacetum-Family Plants.</title>
        <authorList>
            <person name="Yamashiro T."/>
            <person name="Shiraishi A."/>
            <person name="Nakayama K."/>
            <person name="Satake H."/>
        </authorList>
    </citation>
    <scope>NUCLEOTIDE SEQUENCE</scope>
</reference>
<evidence type="ECO:0000313" key="2">
    <source>
        <dbReference type="Proteomes" id="UP001151760"/>
    </source>
</evidence>
<reference evidence="1" key="2">
    <citation type="submission" date="2022-01" db="EMBL/GenBank/DDBJ databases">
        <authorList>
            <person name="Yamashiro T."/>
            <person name="Shiraishi A."/>
            <person name="Satake H."/>
            <person name="Nakayama K."/>
        </authorList>
    </citation>
    <scope>NUCLEOTIDE SEQUENCE</scope>
</reference>
<gene>
    <name evidence="1" type="ORF">Tco_0801464</name>
</gene>
<evidence type="ECO:0000313" key="1">
    <source>
        <dbReference type="EMBL" id="GJS94496.1"/>
    </source>
</evidence>
<keyword evidence="2" id="KW-1185">Reference proteome</keyword>
<protein>
    <submittedName>
        <fullName evidence="1">Uncharacterized protein</fullName>
    </submittedName>
</protein>
<comment type="caution">
    <text evidence="1">The sequence shown here is derived from an EMBL/GenBank/DDBJ whole genome shotgun (WGS) entry which is preliminary data.</text>
</comment>
<name>A0ABQ4ZYB9_9ASTR</name>
<dbReference type="EMBL" id="BQNB010011735">
    <property type="protein sequence ID" value="GJS94496.1"/>
    <property type="molecule type" value="Genomic_DNA"/>
</dbReference>
<sequence>MDSILEDSVDEDNLADPNNDLVDTIFEMFTNDHTLDYSFPPLYDDVNRETKLNLESDNVGENQENFPSFPEYDWVIYEDFIRDLPRSEASRAHGVLSFSIIELQILSFNLGI</sequence>
<dbReference type="Proteomes" id="UP001151760">
    <property type="component" value="Unassembled WGS sequence"/>
</dbReference>
<proteinExistence type="predicted"/>
<accession>A0ABQ4ZYB9</accession>